<dbReference type="PROSITE" id="PS51462">
    <property type="entry name" value="NUDIX"/>
    <property type="match status" value="1"/>
</dbReference>
<organism evidence="4">
    <name type="scientific">Thermosulfidibacter takaii</name>
    <dbReference type="NCBI Taxonomy" id="412593"/>
    <lineage>
        <taxon>Bacteria</taxon>
        <taxon>Pseudomonadati</taxon>
        <taxon>Thermosulfidibacterota</taxon>
        <taxon>Thermosulfidibacteria</taxon>
        <taxon>Thermosulfidibacterales</taxon>
        <taxon>Thermosulfidibacteraceae</taxon>
    </lineage>
</organism>
<evidence type="ECO:0000259" key="3">
    <source>
        <dbReference type="PROSITE" id="PS51462"/>
    </source>
</evidence>
<evidence type="ECO:0000313" key="4">
    <source>
        <dbReference type="EMBL" id="HDD53323.1"/>
    </source>
</evidence>
<comment type="similarity">
    <text evidence="2">Belongs to the Nudix hydrolase family.</text>
</comment>
<dbReference type="SUPFAM" id="SSF55811">
    <property type="entry name" value="Nudix"/>
    <property type="match status" value="1"/>
</dbReference>
<feature type="domain" description="Nudix hydrolase" evidence="3">
    <location>
        <begin position="24"/>
        <end position="150"/>
    </location>
</feature>
<dbReference type="InterPro" id="IPR020476">
    <property type="entry name" value="Nudix_hydrolase"/>
</dbReference>
<dbReference type="PRINTS" id="PR00502">
    <property type="entry name" value="NUDIXFAMILY"/>
</dbReference>
<dbReference type="PANTHER" id="PTHR43736">
    <property type="entry name" value="ADP-RIBOSE PYROPHOSPHATASE"/>
    <property type="match status" value="1"/>
</dbReference>
<dbReference type="InterPro" id="IPR020084">
    <property type="entry name" value="NUDIX_hydrolase_CS"/>
</dbReference>
<keyword evidence="1 2" id="KW-0378">Hydrolase</keyword>
<evidence type="ECO:0000256" key="2">
    <source>
        <dbReference type="RuleBase" id="RU003476"/>
    </source>
</evidence>
<proteinExistence type="inferred from homology"/>
<name>A0A7C0U716_9BACT</name>
<gene>
    <name evidence="4" type="ORF">ENF32_04580</name>
</gene>
<dbReference type="Proteomes" id="UP000885690">
    <property type="component" value="Unassembled WGS sequence"/>
</dbReference>
<dbReference type="PROSITE" id="PS00893">
    <property type="entry name" value="NUDIX_BOX"/>
    <property type="match status" value="1"/>
</dbReference>
<dbReference type="PANTHER" id="PTHR43736:SF1">
    <property type="entry name" value="DIHYDRONEOPTERIN TRIPHOSPHATE DIPHOSPHATASE"/>
    <property type="match status" value="1"/>
</dbReference>
<dbReference type="EMBL" id="DQWS01000171">
    <property type="protein sequence ID" value="HDD53323.1"/>
    <property type="molecule type" value="Genomic_DNA"/>
</dbReference>
<evidence type="ECO:0000256" key="1">
    <source>
        <dbReference type="ARBA" id="ARBA00022801"/>
    </source>
</evidence>
<sequence length="154" mass="17085">MEKKRGRKGVRNRCPACGFTQYKNPIPSVGAIPVKDGKVLLIQRGVEPVKGAWVFPTGFIDEGESPPQACLRELKEETGLEGRIVRIIEAYAEEADLYGHILVIMYLVEVTGGELRPGDDAADARFFYPGELPDLLFNCFRDSMARVLEEGLIS</sequence>
<dbReference type="Gene3D" id="3.90.79.10">
    <property type="entry name" value="Nucleoside Triphosphate Pyrophosphohydrolase"/>
    <property type="match status" value="1"/>
</dbReference>
<dbReference type="AlphaFoldDB" id="A0A7C0U716"/>
<protein>
    <submittedName>
        <fullName evidence="4">NUDIX hydrolase</fullName>
    </submittedName>
</protein>
<reference evidence="4" key="1">
    <citation type="journal article" date="2020" name="mSystems">
        <title>Genome- and Community-Level Interaction Insights into Carbon Utilization and Element Cycling Functions of Hydrothermarchaeota in Hydrothermal Sediment.</title>
        <authorList>
            <person name="Zhou Z."/>
            <person name="Liu Y."/>
            <person name="Xu W."/>
            <person name="Pan J."/>
            <person name="Luo Z.H."/>
            <person name="Li M."/>
        </authorList>
    </citation>
    <scope>NUCLEOTIDE SEQUENCE [LARGE SCALE GENOMIC DNA]</scope>
    <source>
        <strain evidence="4">HyVt-115</strain>
    </source>
</reference>
<dbReference type="GO" id="GO:0016787">
    <property type="term" value="F:hydrolase activity"/>
    <property type="evidence" value="ECO:0007669"/>
    <property type="project" value="UniProtKB-KW"/>
</dbReference>
<dbReference type="InterPro" id="IPR015797">
    <property type="entry name" value="NUDIX_hydrolase-like_dom_sf"/>
</dbReference>
<dbReference type="Pfam" id="PF00293">
    <property type="entry name" value="NUDIX"/>
    <property type="match status" value="1"/>
</dbReference>
<dbReference type="InterPro" id="IPR000086">
    <property type="entry name" value="NUDIX_hydrolase_dom"/>
</dbReference>
<accession>A0A7C0U716</accession>
<dbReference type="CDD" id="cd04673">
    <property type="entry name" value="NUDIX_ADPRase"/>
    <property type="match status" value="1"/>
</dbReference>
<comment type="caution">
    <text evidence="4">The sequence shown here is derived from an EMBL/GenBank/DDBJ whole genome shotgun (WGS) entry which is preliminary data.</text>
</comment>